<proteinExistence type="predicted"/>
<feature type="region of interest" description="Disordered" evidence="1">
    <location>
        <begin position="150"/>
        <end position="241"/>
    </location>
</feature>
<reference evidence="2" key="1">
    <citation type="submission" date="2014-08" db="EMBL/GenBank/DDBJ databases">
        <authorList>
            <person name="Sharma Rahul"/>
            <person name="Thines Marco"/>
        </authorList>
    </citation>
    <scope>NUCLEOTIDE SEQUENCE</scope>
</reference>
<sequence>MPNTLVPNRFRFPVVLPPKGSPFDPSVFNPASHVSLDIPACVTHAIPVTLPVRPLSAQHPTPLITTNQARTTPSSSSSASSSASSTPPSSLGGTSNLHLILSQCLLKTAKADLENNRHIPPSYIPYAPLPQPKLFPSGPAVQLVIGKETSHSGPLGAFSNTARETRRSKAHKRKSGSFSPEREQPTAGPFRRASASGSRSNSVALTVDESSSSTVDRKRRRKSTDQTLFATSQPRPRPSKALVSASLPIVKPSSLAPTFSPATSNKKMRKSMSTAGFSQATFRPISPSIEPIAPSVSNDSSPLDHSQQAPCPPTTSTFSTEPGAPSVTTSTDASTGSLPGPPHVVILNGNNPHIAKHREKFKSWVPSPLSNSLLPQPSSSPPAAASSTLSPAINASTSDTTVLNRSPTGAEKAYKPIMGKPSLMTFHTISQVASCPRVPEEYLTSSQSTRGSSALTA</sequence>
<feature type="region of interest" description="Disordered" evidence="1">
    <location>
        <begin position="372"/>
        <end position="415"/>
    </location>
</feature>
<feature type="compositionally biased region" description="Low complexity" evidence="1">
    <location>
        <begin position="372"/>
        <end position="392"/>
    </location>
</feature>
<organism evidence="2">
    <name type="scientific">Phaffia rhodozyma</name>
    <name type="common">Yeast</name>
    <name type="synonym">Xanthophyllomyces dendrorhous</name>
    <dbReference type="NCBI Taxonomy" id="264483"/>
    <lineage>
        <taxon>Eukaryota</taxon>
        <taxon>Fungi</taxon>
        <taxon>Dikarya</taxon>
        <taxon>Basidiomycota</taxon>
        <taxon>Agaricomycotina</taxon>
        <taxon>Tremellomycetes</taxon>
        <taxon>Cystofilobasidiales</taxon>
        <taxon>Mrakiaceae</taxon>
        <taxon>Phaffia</taxon>
    </lineage>
</organism>
<feature type="region of interest" description="Disordered" evidence="1">
    <location>
        <begin position="56"/>
        <end position="92"/>
    </location>
</feature>
<feature type="compositionally biased region" description="Low complexity" evidence="1">
    <location>
        <begin position="191"/>
        <end position="204"/>
    </location>
</feature>
<accession>A0A0F7SLQ3</accession>
<evidence type="ECO:0000256" key="1">
    <source>
        <dbReference type="SAM" id="MobiDB-lite"/>
    </source>
</evidence>
<feature type="compositionally biased region" description="Low complexity" evidence="1">
    <location>
        <begin position="71"/>
        <end position="90"/>
    </location>
</feature>
<protein>
    <submittedName>
        <fullName evidence="2">Uncharacterized protein</fullName>
    </submittedName>
</protein>
<name>A0A0F7SLQ3_PHARH</name>
<feature type="compositionally biased region" description="Polar residues" evidence="1">
    <location>
        <begin position="393"/>
        <end position="407"/>
    </location>
</feature>
<feature type="region of interest" description="Disordered" evidence="1">
    <location>
        <begin position="293"/>
        <end position="349"/>
    </location>
</feature>
<evidence type="ECO:0000313" key="2">
    <source>
        <dbReference type="EMBL" id="CDZ98319.1"/>
    </source>
</evidence>
<dbReference type="EMBL" id="LN483326">
    <property type="protein sequence ID" value="CDZ98319.1"/>
    <property type="molecule type" value="Genomic_DNA"/>
</dbReference>
<feature type="compositionally biased region" description="Polar residues" evidence="1">
    <location>
        <begin position="298"/>
        <end position="337"/>
    </location>
</feature>
<feature type="compositionally biased region" description="Basic residues" evidence="1">
    <location>
        <begin position="166"/>
        <end position="175"/>
    </location>
</feature>
<feature type="compositionally biased region" description="Polar residues" evidence="1">
    <location>
        <begin position="225"/>
        <end position="234"/>
    </location>
</feature>
<dbReference type="AlphaFoldDB" id="A0A0F7SLQ3"/>